<name>A0A8S5RTB3_9CAUD</name>
<sequence>MKIKDKLALERYKQKLAFARSAGSEFAFETKQERADNIEACKKDISKMVERYFPHYADAKCADFQIEWAKKVVKNPNFKGFCQWGRALAKSVWNDIFIPFWLWLRGEPIYLVIIGNSEEKAQQLLDDLRAEFEANPRILADFGEQKQLGTWEEGFFITKGGFIGQALGMGQSVRGLRVKNKRPSHIVADDLEDKDINKNPKRQKAVADWIDRDLIPTMDGQYKRFIQANNRFSPIMIQTMLQEAHPKWVVHQVNAYDPVTYEPTWKSKYSDDYFRELVEGDDGIGTLAANAEYNNSPHVEGVIFKDEQFQWVETPPRIDHYEMIIAHWDVAYAGNSTSDYNAISVMGLKGRDFYLIDGYCKQSKMREAIQWMCNYQKELPASVEIFWQYESQFWNDELKRILEEVQKETGVWLNIVKKDLPTQNKYKRILTMQPYFQNNRIYFNKKVQYKNDIQIGLAQLKGIEPNYKVHDDFPDAMISTIKDLEAYVGAGGKTFSYRMGKMKGVHRW</sequence>
<accession>A0A8S5RTB3</accession>
<dbReference type="InterPro" id="IPR027417">
    <property type="entry name" value="P-loop_NTPase"/>
</dbReference>
<proteinExistence type="predicted"/>
<evidence type="ECO:0000313" key="1">
    <source>
        <dbReference type="EMBL" id="DAE92485.1"/>
    </source>
</evidence>
<dbReference type="EMBL" id="BK057801">
    <property type="protein sequence ID" value="DAE92485.1"/>
    <property type="molecule type" value="Genomic_DNA"/>
</dbReference>
<organism evidence="1">
    <name type="scientific">Myoviridae sp. ctQV19</name>
    <dbReference type="NCBI Taxonomy" id="2827607"/>
    <lineage>
        <taxon>Viruses</taxon>
        <taxon>Duplodnaviria</taxon>
        <taxon>Heunggongvirae</taxon>
        <taxon>Uroviricota</taxon>
        <taxon>Caudoviricetes</taxon>
    </lineage>
</organism>
<protein>
    <submittedName>
        <fullName evidence="1">Large Terminase</fullName>
    </submittedName>
</protein>
<reference evidence="1" key="1">
    <citation type="journal article" date="2021" name="Proc. Natl. Acad. Sci. U.S.A.">
        <title>A Catalog of Tens of Thousands of Viruses from Human Metagenomes Reveals Hidden Associations with Chronic Diseases.</title>
        <authorList>
            <person name="Tisza M.J."/>
            <person name="Buck C.B."/>
        </authorList>
    </citation>
    <scope>NUCLEOTIDE SEQUENCE</scope>
    <source>
        <strain evidence="1">CtQV19</strain>
    </source>
</reference>
<dbReference type="Gene3D" id="3.40.50.300">
    <property type="entry name" value="P-loop containing nucleotide triphosphate hydrolases"/>
    <property type="match status" value="1"/>
</dbReference>